<name>A0A175WGX7_9PEZI</name>
<evidence type="ECO:0000313" key="3">
    <source>
        <dbReference type="EMBL" id="KXX82124.1"/>
    </source>
</evidence>
<gene>
    <name evidence="3" type="ORF">MMYC01_200987</name>
</gene>
<feature type="signal peptide" evidence="2">
    <location>
        <begin position="1"/>
        <end position="22"/>
    </location>
</feature>
<keyword evidence="2" id="KW-0732">Signal</keyword>
<dbReference type="OrthoDB" id="10662660at2759"/>
<dbReference type="EMBL" id="LCTW02000020">
    <property type="protein sequence ID" value="KXX82124.1"/>
    <property type="molecule type" value="Genomic_DNA"/>
</dbReference>
<protein>
    <submittedName>
        <fullName evidence="3">Uncharacterized protein</fullName>
    </submittedName>
</protein>
<feature type="region of interest" description="Disordered" evidence="1">
    <location>
        <begin position="318"/>
        <end position="340"/>
    </location>
</feature>
<dbReference type="VEuPathDB" id="FungiDB:MMYC01_200987"/>
<feature type="region of interest" description="Disordered" evidence="1">
    <location>
        <begin position="24"/>
        <end position="49"/>
    </location>
</feature>
<comment type="caution">
    <text evidence="3">The sequence shown here is derived from an EMBL/GenBank/DDBJ whole genome shotgun (WGS) entry which is preliminary data.</text>
</comment>
<evidence type="ECO:0000256" key="1">
    <source>
        <dbReference type="SAM" id="MobiDB-lite"/>
    </source>
</evidence>
<organism evidence="3 4">
    <name type="scientific">Madurella mycetomatis</name>
    <dbReference type="NCBI Taxonomy" id="100816"/>
    <lineage>
        <taxon>Eukaryota</taxon>
        <taxon>Fungi</taxon>
        <taxon>Dikarya</taxon>
        <taxon>Ascomycota</taxon>
        <taxon>Pezizomycotina</taxon>
        <taxon>Sordariomycetes</taxon>
        <taxon>Sordariomycetidae</taxon>
        <taxon>Sordariales</taxon>
        <taxon>Sordariales incertae sedis</taxon>
        <taxon>Madurella</taxon>
    </lineage>
</organism>
<accession>A0A175WGX7</accession>
<feature type="region of interest" description="Disordered" evidence="1">
    <location>
        <begin position="162"/>
        <end position="195"/>
    </location>
</feature>
<feature type="compositionally biased region" description="Acidic residues" evidence="1">
    <location>
        <begin position="323"/>
        <end position="339"/>
    </location>
</feature>
<evidence type="ECO:0000256" key="2">
    <source>
        <dbReference type="SAM" id="SignalP"/>
    </source>
</evidence>
<feature type="compositionally biased region" description="Polar residues" evidence="1">
    <location>
        <begin position="39"/>
        <end position="49"/>
    </location>
</feature>
<proteinExistence type="predicted"/>
<dbReference type="AlphaFoldDB" id="A0A175WGX7"/>
<dbReference type="Proteomes" id="UP000078237">
    <property type="component" value="Unassembled WGS sequence"/>
</dbReference>
<keyword evidence="4" id="KW-1185">Reference proteome</keyword>
<sequence length="371" mass="40798">MRQTFTAAFLLLLVRVPTLTHGLPYPLRRGDDRRPPSYSPSITREGNNADSDSIQVAFHPTANDTPQPTPIRDETIGQEQTVQGEGGTEYVLERALAELELLHRKLAELESEIHTREQWLAETVGAGSPGGIIDCDGVKCVARTILRRIRYATAAIFNVDEPRAGPLPPWRSPSQEHDNRLGNDTGGTHEPTGDESDFSNLSISLKLAILLLSLLALFRVVISHTAYGNGTFDSPSLTAGPLGWYERRGCESRQCQGFWHGGGRGFGGFQEQGHRGDRGLGVIGETESSYECDYGYGYGHGDEKGWPEDEKDARLFEERIEVSDPDANGENEDESENEETLTLAEEIASFRAVADMVGDIIAAEEDRARGR</sequence>
<feature type="chain" id="PRO_5008044022" evidence="2">
    <location>
        <begin position="23"/>
        <end position="371"/>
    </location>
</feature>
<evidence type="ECO:0000313" key="4">
    <source>
        <dbReference type="Proteomes" id="UP000078237"/>
    </source>
</evidence>
<reference evidence="3 4" key="1">
    <citation type="journal article" date="2016" name="Genome Announc.">
        <title>Genome Sequence of Madurella mycetomatis mm55, Isolated from a Human Mycetoma Case in Sudan.</title>
        <authorList>
            <person name="Smit S."/>
            <person name="Derks M.F."/>
            <person name="Bervoets S."/>
            <person name="Fahal A."/>
            <person name="van Leeuwen W."/>
            <person name="van Belkum A."/>
            <person name="van de Sande W.W."/>
        </authorList>
    </citation>
    <scope>NUCLEOTIDE SEQUENCE [LARGE SCALE GENOMIC DNA]</scope>
    <source>
        <strain evidence="4">mm55</strain>
    </source>
</reference>